<accession>A0AA97PJH7</accession>
<evidence type="ECO:0000256" key="1">
    <source>
        <dbReference type="SAM" id="SignalP"/>
    </source>
</evidence>
<dbReference type="Proteomes" id="UP000011086">
    <property type="component" value="Unassembled WGS sequence"/>
</dbReference>
<dbReference type="AlphaFoldDB" id="A0AA97PJH7"/>
<proteinExistence type="predicted"/>
<evidence type="ECO:0000313" key="2">
    <source>
        <dbReference type="EMBL" id="ELQ36902.1"/>
    </source>
</evidence>
<feature type="chain" id="PRO_5041673425" evidence="1">
    <location>
        <begin position="19"/>
        <end position="79"/>
    </location>
</feature>
<dbReference type="EMBL" id="JH793255">
    <property type="protein sequence ID" value="ELQ36902.1"/>
    <property type="molecule type" value="Genomic_DNA"/>
</dbReference>
<feature type="signal peptide" evidence="1">
    <location>
        <begin position="1"/>
        <end position="18"/>
    </location>
</feature>
<protein>
    <submittedName>
        <fullName evidence="2">Uncharacterized protein</fullName>
    </submittedName>
</protein>
<name>A0AA97PJH7_PYRO3</name>
<reference evidence="2" key="1">
    <citation type="journal article" date="2012" name="PLoS Genet.">
        <title>Comparative analysis of the genomes of two field isolates of the rice blast fungus Magnaporthe oryzae.</title>
        <authorList>
            <person name="Xue M."/>
            <person name="Yang J."/>
            <person name="Li Z."/>
            <person name="Hu S."/>
            <person name="Yao N."/>
            <person name="Dean R.A."/>
            <person name="Zhao W."/>
            <person name="Shen M."/>
            <person name="Zhang H."/>
            <person name="Li C."/>
            <person name="Liu L."/>
            <person name="Cao L."/>
            <person name="Xu X."/>
            <person name="Xing Y."/>
            <person name="Hsiang T."/>
            <person name="Zhang Z."/>
            <person name="Xu J.R."/>
            <person name="Peng Y.L."/>
        </authorList>
    </citation>
    <scope>NUCLEOTIDE SEQUENCE</scope>
    <source>
        <strain evidence="2">Y34</strain>
    </source>
</reference>
<keyword evidence="1" id="KW-0732">Signal</keyword>
<sequence length="79" mass="8871">MRFSHFDAVLLLATPVAAESMWGLCSPRTGMCTIWEGRFHKQDWHCDTPCLPPFICGMTGRSITVHCGPIPKILLKKAR</sequence>
<gene>
    <name evidence="2" type="ORF">OOU_Y34scaffold00625g2</name>
</gene>
<organism evidence="2">
    <name type="scientific">Pyricularia oryzae (strain Y34)</name>
    <name type="common">Rice blast fungus</name>
    <name type="synonym">Magnaporthe oryzae</name>
    <dbReference type="NCBI Taxonomy" id="1143189"/>
    <lineage>
        <taxon>Eukaryota</taxon>
        <taxon>Fungi</taxon>
        <taxon>Dikarya</taxon>
        <taxon>Ascomycota</taxon>
        <taxon>Pezizomycotina</taxon>
        <taxon>Sordariomycetes</taxon>
        <taxon>Sordariomycetidae</taxon>
        <taxon>Magnaporthales</taxon>
        <taxon>Pyriculariaceae</taxon>
        <taxon>Pyricularia</taxon>
    </lineage>
</organism>